<feature type="chain" id="PRO_5037151092" evidence="2">
    <location>
        <begin position="20"/>
        <end position="167"/>
    </location>
</feature>
<evidence type="ECO:0000256" key="2">
    <source>
        <dbReference type="SAM" id="SignalP"/>
    </source>
</evidence>
<feature type="domain" description="Outer membrane protein beta-barrel" evidence="3">
    <location>
        <begin position="6"/>
        <end position="119"/>
    </location>
</feature>
<dbReference type="Proteomes" id="UP000704068">
    <property type="component" value="Unassembled WGS sequence"/>
</dbReference>
<proteinExistence type="predicted"/>
<dbReference type="SUPFAM" id="SSF56925">
    <property type="entry name" value="OMPA-like"/>
    <property type="match status" value="1"/>
</dbReference>
<gene>
    <name evidence="4" type="ORF">HXK21_05945</name>
</gene>
<reference evidence="4" key="1">
    <citation type="submission" date="2020-04" db="EMBL/GenBank/DDBJ databases">
        <title>Deep metagenomics examines the oral microbiome during advanced dental caries in children, revealing novel taxa and co-occurrences with host molecules.</title>
        <authorList>
            <person name="Baker J.L."/>
            <person name="Morton J.T."/>
            <person name="Dinis M."/>
            <person name="Alvarez R."/>
            <person name="Tran N.C."/>
            <person name="Knight R."/>
            <person name="Edlund A."/>
        </authorList>
    </citation>
    <scope>NUCLEOTIDE SEQUENCE</scope>
    <source>
        <strain evidence="4">JCVI_34_bin.1</strain>
    </source>
</reference>
<organism evidence="4 5">
    <name type="scientific">Alloprevotella tannerae</name>
    <dbReference type="NCBI Taxonomy" id="76122"/>
    <lineage>
        <taxon>Bacteria</taxon>
        <taxon>Pseudomonadati</taxon>
        <taxon>Bacteroidota</taxon>
        <taxon>Bacteroidia</taxon>
        <taxon>Bacteroidales</taxon>
        <taxon>Prevotellaceae</taxon>
        <taxon>Alloprevotella</taxon>
    </lineage>
</organism>
<keyword evidence="1 2" id="KW-0732">Signal</keyword>
<sequence>MKRIIFFLLFILCIVSAQAQRKFRFGLGLNYPIPIEEGGNKNSSVSIYLNASYRLTDRINIDFGVHSENYTTNHDGWYVDAYSLAVVPGANYLFPLKTKKVLPYVGLGTGISFDSVGNGLFGPTMRVHPVLVPKVGIQFFKHLDVTFRYYITHPDFDRLMVGIGYTF</sequence>
<feature type="signal peptide" evidence="2">
    <location>
        <begin position="1"/>
        <end position="19"/>
    </location>
</feature>
<dbReference type="EMBL" id="JABZGR010000016">
    <property type="protein sequence ID" value="MBF0970567.1"/>
    <property type="molecule type" value="Genomic_DNA"/>
</dbReference>
<dbReference type="AlphaFoldDB" id="A0A929RZ77"/>
<evidence type="ECO:0000259" key="3">
    <source>
        <dbReference type="Pfam" id="PF13505"/>
    </source>
</evidence>
<evidence type="ECO:0000313" key="5">
    <source>
        <dbReference type="Proteomes" id="UP000704068"/>
    </source>
</evidence>
<name>A0A929RZ77_9BACT</name>
<dbReference type="Pfam" id="PF13505">
    <property type="entry name" value="OMP_b-brl"/>
    <property type="match status" value="1"/>
</dbReference>
<evidence type="ECO:0000256" key="1">
    <source>
        <dbReference type="ARBA" id="ARBA00022729"/>
    </source>
</evidence>
<dbReference type="InterPro" id="IPR011250">
    <property type="entry name" value="OMP/PagP_B-barrel"/>
</dbReference>
<protein>
    <submittedName>
        <fullName evidence="4">Porin family protein</fullName>
    </submittedName>
</protein>
<evidence type="ECO:0000313" key="4">
    <source>
        <dbReference type="EMBL" id="MBF0970567.1"/>
    </source>
</evidence>
<comment type="caution">
    <text evidence="4">The sequence shown here is derived from an EMBL/GenBank/DDBJ whole genome shotgun (WGS) entry which is preliminary data.</text>
</comment>
<dbReference type="InterPro" id="IPR027385">
    <property type="entry name" value="Beta-barrel_OMP"/>
</dbReference>
<accession>A0A929RZ77</accession>
<dbReference type="RefSeq" id="WP_303764083.1">
    <property type="nucleotide sequence ID" value="NZ_JABZGR010000016.1"/>
</dbReference>